<dbReference type="EMBL" id="MDKC01000001">
    <property type="protein sequence ID" value="ODG93830.1"/>
    <property type="molecule type" value="Genomic_DNA"/>
</dbReference>
<evidence type="ECO:0000256" key="1">
    <source>
        <dbReference type="SAM" id="Coils"/>
    </source>
</evidence>
<dbReference type="InterPro" id="IPR009061">
    <property type="entry name" value="DNA-bd_dom_put_sf"/>
</dbReference>
<keyword evidence="1" id="KW-0175">Coiled coil</keyword>
<dbReference type="SUPFAM" id="SSF46955">
    <property type="entry name" value="Putative DNA-binding domain"/>
    <property type="match status" value="1"/>
</dbReference>
<sequence>MYTTSQVAEQLQLTNKKVLFFLKKGNLKVEKTHNGYLFTEEQIEQIKEIYEASMQTIEPKQNDTDHIDIIKELTQKLIKLEEKIETKANEVVSVQILEHRCEIEDLKKVVVKLENQVEQLNEQVTLLKADLEDQKKIITFKPKKRFAILSIFGV</sequence>
<evidence type="ECO:0000259" key="2">
    <source>
        <dbReference type="Pfam" id="PF13411"/>
    </source>
</evidence>
<evidence type="ECO:0000313" key="3">
    <source>
        <dbReference type="EMBL" id="ODG93830.1"/>
    </source>
</evidence>
<dbReference type="Proteomes" id="UP000094580">
    <property type="component" value="Unassembled WGS sequence"/>
</dbReference>
<protein>
    <recommendedName>
        <fullName evidence="2">HTH merR-type domain-containing protein</fullName>
    </recommendedName>
</protein>
<evidence type="ECO:0000313" key="4">
    <source>
        <dbReference type="Proteomes" id="UP000094580"/>
    </source>
</evidence>
<gene>
    <name evidence="3" type="ORF">BED47_01280</name>
</gene>
<feature type="coiled-coil region" evidence="1">
    <location>
        <begin position="70"/>
        <end position="137"/>
    </location>
</feature>
<accession>A0ABX2ZVI5</accession>
<name>A0ABX2ZVI5_9BACI</name>
<dbReference type="RefSeq" id="WP_069032011.1">
    <property type="nucleotide sequence ID" value="NZ_MDKC01000001.1"/>
</dbReference>
<proteinExistence type="predicted"/>
<organism evidence="3 4">
    <name type="scientific">Gottfriedia luciferensis</name>
    <dbReference type="NCBI Taxonomy" id="178774"/>
    <lineage>
        <taxon>Bacteria</taxon>
        <taxon>Bacillati</taxon>
        <taxon>Bacillota</taxon>
        <taxon>Bacilli</taxon>
        <taxon>Bacillales</taxon>
        <taxon>Bacillaceae</taxon>
        <taxon>Gottfriedia</taxon>
    </lineage>
</organism>
<comment type="caution">
    <text evidence="3">The sequence shown here is derived from an EMBL/GenBank/DDBJ whole genome shotgun (WGS) entry which is preliminary data.</text>
</comment>
<dbReference type="InterPro" id="IPR000551">
    <property type="entry name" value="MerR-type_HTH_dom"/>
</dbReference>
<dbReference type="CDD" id="cd00592">
    <property type="entry name" value="HTH_MerR-like"/>
    <property type="match status" value="1"/>
</dbReference>
<keyword evidence="4" id="KW-1185">Reference proteome</keyword>
<reference evidence="3 4" key="1">
    <citation type="submission" date="2016-07" db="EMBL/GenBank/DDBJ databases">
        <authorList>
            <person name="Townsley L."/>
            <person name="Shank E.A."/>
        </authorList>
    </citation>
    <scope>NUCLEOTIDE SEQUENCE [LARGE SCALE GENOMIC DNA]</scope>
    <source>
        <strain evidence="3 4">CH01</strain>
    </source>
</reference>
<feature type="domain" description="HTH merR-type" evidence="2">
    <location>
        <begin position="2"/>
        <end position="50"/>
    </location>
</feature>
<dbReference type="Pfam" id="PF13411">
    <property type="entry name" value="MerR_1"/>
    <property type="match status" value="1"/>
</dbReference>
<dbReference type="Gene3D" id="1.10.1660.10">
    <property type="match status" value="1"/>
</dbReference>